<dbReference type="STRING" id="1211777.BN77_1578"/>
<evidence type="ECO:0000313" key="3">
    <source>
        <dbReference type="EMBL" id="CCM74450.1"/>
    </source>
</evidence>
<dbReference type="Proteomes" id="UP000009319">
    <property type="component" value="Unassembled WGS sequence"/>
</dbReference>
<dbReference type="eggNOG" id="COG1922">
    <property type="taxonomic scope" value="Bacteria"/>
</dbReference>
<reference evidence="3 4" key="1">
    <citation type="journal article" date="2013" name="Genome Announc.">
        <title>Draft Genome Sequence of Rhizobium mesoamericanum STM3625, a Nitrogen-Fixing Symbiont of Mimosa pudica Isolated in French Guiana (South America).</title>
        <authorList>
            <person name="Moulin L."/>
            <person name="Mornico D."/>
            <person name="Melkonian R."/>
            <person name="Klonowska A."/>
        </authorList>
    </citation>
    <scope>NUCLEOTIDE SEQUENCE [LARGE SCALE GENOMIC DNA]</scope>
    <source>
        <strain evidence="3 4">STM3625</strain>
    </source>
</reference>
<proteinExistence type="predicted"/>
<sequence>MKHYRQEAGMNLIANFAVLSSRRAIFDLSVCDLGWDDALVFINELLSIPVGQTSISFVNARKMLLSLRDSEYHAVLAQNLLLPHGPGLDFASKVAHGSPFPTSLKAVDFVPALLTYMEVPRRIGLIGGAPEAVRTTAATFRRHAPWHEFIIISDGFSDVADKSPIVKDIDRHGLDLLIVGASTASEEKWIHKNIRVDHARLVLAVGNLFDVVGATVDHVPKLRRLIGLRFSYRGMQDSTRRGLQYTLGFAAFLYHVLQHGATRRKRILRRLV</sequence>
<dbReference type="AlphaFoldDB" id="K0PST9"/>
<keyword evidence="2 3" id="KW-0808">Transferase</keyword>
<dbReference type="PANTHER" id="PTHR34136">
    <property type="match status" value="1"/>
</dbReference>
<dbReference type="RefSeq" id="WP_007530150.1">
    <property type="nucleotide sequence ID" value="NZ_HF536772.1"/>
</dbReference>
<name>K0PST9_9HYPH</name>
<evidence type="ECO:0000256" key="2">
    <source>
        <dbReference type="ARBA" id="ARBA00022679"/>
    </source>
</evidence>
<accession>K0PST9</accession>
<dbReference type="EMBL" id="CANI01000006">
    <property type="protein sequence ID" value="CCM74450.1"/>
    <property type="molecule type" value="Genomic_DNA"/>
</dbReference>
<gene>
    <name evidence="3" type="ORF">BN77_1578</name>
</gene>
<evidence type="ECO:0000256" key="1">
    <source>
        <dbReference type="ARBA" id="ARBA00022676"/>
    </source>
</evidence>
<keyword evidence="1" id="KW-0328">Glycosyltransferase</keyword>
<comment type="caution">
    <text evidence="3">The sequence shown here is derived from an EMBL/GenBank/DDBJ whole genome shotgun (WGS) entry which is preliminary data.</text>
</comment>
<dbReference type="Pfam" id="PF03808">
    <property type="entry name" value="Glyco_tran_WecG"/>
    <property type="match status" value="1"/>
</dbReference>
<dbReference type="GO" id="GO:0016758">
    <property type="term" value="F:hexosyltransferase activity"/>
    <property type="evidence" value="ECO:0007669"/>
    <property type="project" value="TreeGrafter"/>
</dbReference>
<dbReference type="PANTHER" id="PTHR34136:SF1">
    <property type="entry name" value="UDP-N-ACETYL-D-MANNOSAMINURONIC ACID TRANSFERASE"/>
    <property type="match status" value="1"/>
</dbReference>
<dbReference type="InterPro" id="IPR004629">
    <property type="entry name" value="WecG_TagA_CpsF"/>
</dbReference>
<organism evidence="3 4">
    <name type="scientific">Rhizobium mesoamericanum STM3625</name>
    <dbReference type="NCBI Taxonomy" id="1211777"/>
    <lineage>
        <taxon>Bacteria</taxon>
        <taxon>Pseudomonadati</taxon>
        <taxon>Pseudomonadota</taxon>
        <taxon>Alphaproteobacteria</taxon>
        <taxon>Hyphomicrobiales</taxon>
        <taxon>Rhizobiaceae</taxon>
        <taxon>Rhizobium/Agrobacterium group</taxon>
        <taxon>Rhizobium</taxon>
    </lineage>
</organism>
<dbReference type="HOGENOM" id="CLU_063203_1_0_5"/>
<evidence type="ECO:0000313" key="4">
    <source>
        <dbReference type="Proteomes" id="UP000009319"/>
    </source>
</evidence>
<protein>
    <submittedName>
        <fullName evidence="3">Putative WecB family glycosyltransferase</fullName>
    </submittedName>
</protein>
<keyword evidence="4" id="KW-1185">Reference proteome</keyword>